<proteinExistence type="predicted"/>
<reference evidence="1" key="1">
    <citation type="submission" date="2023-04" db="EMBL/GenBank/DDBJ databases">
        <title>Draft Genome sequencing of Naganishia species isolated from polar environments using Oxford Nanopore Technology.</title>
        <authorList>
            <person name="Leo P."/>
            <person name="Venkateswaran K."/>
        </authorList>
    </citation>
    <scope>NUCLEOTIDE SEQUENCE</scope>
    <source>
        <strain evidence="1">DBVPG 5303</strain>
    </source>
</reference>
<keyword evidence="2" id="KW-1185">Reference proteome</keyword>
<dbReference type="Proteomes" id="UP001234202">
    <property type="component" value="Unassembled WGS sequence"/>
</dbReference>
<accession>A0ACC2XU59</accession>
<evidence type="ECO:0000313" key="2">
    <source>
        <dbReference type="Proteomes" id="UP001234202"/>
    </source>
</evidence>
<comment type="caution">
    <text evidence="1">The sequence shown here is derived from an EMBL/GenBank/DDBJ whole genome shotgun (WGS) entry which is preliminary data.</text>
</comment>
<sequence>MENVVRAVEQLVETTVEARIAEIRDQHLHDTRTSSEVHLEQMNELAGTCDKLRSARKRQVQQILVDRKRDQKQMESLKRDHEEQVLNLERDNEELAEELVEVETENEVLEERVSELECDMAVMREKLEEEWDASLRQNAGLEDQNVLLKQEVQTWKQRYEKTFAEKVAVEVQYGTPPRLPIELLTMIASFSASANRFGTLAALCQTSKLMSQEISVYLYETIFWTSRMQKRLASYTERGQYPEAWQHVR</sequence>
<evidence type="ECO:0000313" key="1">
    <source>
        <dbReference type="EMBL" id="KAJ9126916.1"/>
    </source>
</evidence>
<organism evidence="1 2">
    <name type="scientific">Naganishia onofrii</name>
    <dbReference type="NCBI Taxonomy" id="1851511"/>
    <lineage>
        <taxon>Eukaryota</taxon>
        <taxon>Fungi</taxon>
        <taxon>Dikarya</taxon>
        <taxon>Basidiomycota</taxon>
        <taxon>Agaricomycotina</taxon>
        <taxon>Tremellomycetes</taxon>
        <taxon>Filobasidiales</taxon>
        <taxon>Filobasidiaceae</taxon>
        <taxon>Naganishia</taxon>
    </lineage>
</organism>
<name>A0ACC2XU59_9TREE</name>
<dbReference type="EMBL" id="JASBWV010000003">
    <property type="protein sequence ID" value="KAJ9126916.1"/>
    <property type="molecule type" value="Genomic_DNA"/>
</dbReference>
<protein>
    <submittedName>
        <fullName evidence="1">Uncharacterized protein</fullName>
    </submittedName>
</protein>
<gene>
    <name evidence="1" type="ORF">QFC24_001147</name>
</gene>